<evidence type="ECO:0000256" key="1">
    <source>
        <dbReference type="SAM" id="Phobius"/>
    </source>
</evidence>
<evidence type="ECO:0000313" key="2">
    <source>
        <dbReference type="EMBL" id="TRM11413.1"/>
    </source>
</evidence>
<sequence>MKISWIFWWISNVFWMILFVVGTVFVWSREVDGSGAVQTPETRLLSFLVLLLAFLIPAIIQAIWLVINLVINNNKKSSIQQ</sequence>
<feature type="transmembrane region" description="Helical" evidence="1">
    <location>
        <begin position="47"/>
        <end position="71"/>
    </location>
</feature>
<dbReference type="Pfam" id="PF13061">
    <property type="entry name" value="DUF3923"/>
    <property type="match status" value="1"/>
</dbReference>
<dbReference type="Proteomes" id="UP000319280">
    <property type="component" value="Unassembled WGS sequence"/>
</dbReference>
<organism evidence="2 3">
    <name type="scientific">Lentibacillus cibarius</name>
    <dbReference type="NCBI Taxonomy" id="2583219"/>
    <lineage>
        <taxon>Bacteria</taxon>
        <taxon>Bacillati</taxon>
        <taxon>Bacillota</taxon>
        <taxon>Bacilli</taxon>
        <taxon>Bacillales</taxon>
        <taxon>Bacillaceae</taxon>
        <taxon>Lentibacillus</taxon>
    </lineage>
</organism>
<protein>
    <submittedName>
        <fullName evidence="2">DUF3923 family protein</fullName>
    </submittedName>
</protein>
<evidence type="ECO:0000313" key="3">
    <source>
        <dbReference type="Proteomes" id="UP000319280"/>
    </source>
</evidence>
<dbReference type="AlphaFoldDB" id="A0A549YHQ9"/>
<proteinExistence type="predicted"/>
<reference evidence="2 3" key="1">
    <citation type="submission" date="2019-07" db="EMBL/GenBank/DDBJ databases">
        <title>Genomic analysis of Lentibacillus sp. NKC851-2.</title>
        <authorList>
            <person name="Oh Y.J."/>
        </authorList>
    </citation>
    <scope>NUCLEOTIDE SEQUENCE [LARGE SCALE GENOMIC DNA]</scope>
    <source>
        <strain evidence="2 3">NKC851-2</strain>
    </source>
</reference>
<feature type="transmembrane region" description="Helical" evidence="1">
    <location>
        <begin position="7"/>
        <end position="27"/>
    </location>
</feature>
<keyword evidence="3" id="KW-1185">Reference proteome</keyword>
<keyword evidence="1" id="KW-0812">Transmembrane</keyword>
<dbReference type="InterPro" id="IPR025037">
    <property type="entry name" value="DUF3923"/>
</dbReference>
<name>A0A549YHQ9_9BACI</name>
<accession>A0A549YHQ9</accession>
<keyword evidence="1" id="KW-0472">Membrane</keyword>
<dbReference type="EMBL" id="VJMZ01000001">
    <property type="protein sequence ID" value="TRM11413.1"/>
    <property type="molecule type" value="Genomic_DNA"/>
</dbReference>
<dbReference type="RefSeq" id="WP_142790550.1">
    <property type="nucleotide sequence ID" value="NZ_VJMZ01000001.1"/>
</dbReference>
<keyword evidence="1" id="KW-1133">Transmembrane helix</keyword>
<gene>
    <name evidence="2" type="ORF">FH966_06720</name>
</gene>
<comment type="caution">
    <text evidence="2">The sequence shown here is derived from an EMBL/GenBank/DDBJ whole genome shotgun (WGS) entry which is preliminary data.</text>
</comment>